<sequence length="152" mass="16891">MNPPYSITTSILKAVATISEKIGEVNANFLTKQSPELRKQNRIQTIQASLGIEGNTLSTDQITAILENKRVLGPWKDIQEVMNAIAVYDRLSDYKPADEKSFLAAHKQLMAKLLPDAGAYRRQGVGIIKSGQVEHVAPPRRHIQRATNNLFV</sequence>
<dbReference type="SUPFAM" id="SSF140931">
    <property type="entry name" value="Fic-like"/>
    <property type="match status" value="1"/>
</dbReference>
<gene>
    <name evidence="1" type="ORF">J2I47_19100</name>
</gene>
<dbReference type="Gene3D" id="1.10.3290.10">
    <property type="entry name" value="Fido-like domain"/>
    <property type="match status" value="1"/>
</dbReference>
<dbReference type="EMBL" id="JAFMYV010000010">
    <property type="protein sequence ID" value="MBO0938667.1"/>
    <property type="molecule type" value="Genomic_DNA"/>
</dbReference>
<keyword evidence="2" id="KW-1185">Reference proteome</keyword>
<comment type="caution">
    <text evidence="1">The sequence shown here is derived from an EMBL/GenBank/DDBJ whole genome shotgun (WGS) entry which is preliminary data.</text>
</comment>
<protein>
    <submittedName>
        <fullName evidence="1">Uncharacterized protein</fullName>
    </submittedName>
</protein>
<accession>A0A939GGE4</accession>
<evidence type="ECO:0000313" key="2">
    <source>
        <dbReference type="Proteomes" id="UP000664034"/>
    </source>
</evidence>
<dbReference type="AlphaFoldDB" id="A0A939GGE4"/>
<dbReference type="Proteomes" id="UP000664034">
    <property type="component" value="Unassembled WGS sequence"/>
</dbReference>
<evidence type="ECO:0000313" key="1">
    <source>
        <dbReference type="EMBL" id="MBO0938667.1"/>
    </source>
</evidence>
<reference evidence="1" key="1">
    <citation type="submission" date="2021-03" db="EMBL/GenBank/DDBJ databases">
        <title>Fibrella sp. HMF5335 genome sequencing and assembly.</title>
        <authorList>
            <person name="Kang H."/>
            <person name="Kim H."/>
            <person name="Bae S."/>
            <person name="Joh K."/>
        </authorList>
    </citation>
    <scope>NUCLEOTIDE SEQUENCE</scope>
    <source>
        <strain evidence="1">HMF5335</strain>
    </source>
</reference>
<dbReference type="InterPro" id="IPR036597">
    <property type="entry name" value="Fido-like_dom_sf"/>
</dbReference>
<organism evidence="1 2">
    <name type="scientific">Fibrella rubiginis</name>
    <dbReference type="NCBI Taxonomy" id="2817060"/>
    <lineage>
        <taxon>Bacteria</taxon>
        <taxon>Pseudomonadati</taxon>
        <taxon>Bacteroidota</taxon>
        <taxon>Cytophagia</taxon>
        <taxon>Cytophagales</taxon>
        <taxon>Spirosomataceae</taxon>
        <taxon>Fibrella</taxon>
    </lineage>
</organism>
<name>A0A939GGE4_9BACT</name>
<dbReference type="RefSeq" id="WP_207366198.1">
    <property type="nucleotide sequence ID" value="NZ_JAFMYV010000010.1"/>
</dbReference>
<proteinExistence type="predicted"/>